<dbReference type="Proteomes" id="UP000694680">
    <property type="component" value="Chromosome 3"/>
</dbReference>
<feature type="domain" description="DED" evidence="2">
    <location>
        <begin position="5"/>
        <end position="83"/>
    </location>
</feature>
<dbReference type="FunFam" id="1.10.533.10:FF:000059">
    <property type="entry name" value="Fas-associated via death domain"/>
    <property type="match status" value="1"/>
</dbReference>
<sequence length="188" mass="21243">MSSMSFPALLLEISDQLSEDQLDKLRFLVGKVVGKRELERIRSGRGLFQLLTERGKLSADQTDYLAGLLTQIQRNDLSERLQGSQGPQRSTEGPEEAKLDVAMEIISESLGKSWRKLGRKLGVTEVKLESIAQRHPTDLEETSMELLKEWRRSKGGEAQTHQLIQALRSCHFNMTADKLEDKLSALEH</sequence>
<dbReference type="AlphaFoldDB" id="A0A8C5GKM5"/>
<dbReference type="GO" id="GO:0031265">
    <property type="term" value="C:CD95 death-inducing signaling complex"/>
    <property type="evidence" value="ECO:0007669"/>
    <property type="project" value="TreeGrafter"/>
</dbReference>
<dbReference type="PROSITE" id="PS50017">
    <property type="entry name" value="DEATH_DOMAIN"/>
    <property type="match status" value="1"/>
</dbReference>
<protein>
    <recommendedName>
        <fullName evidence="5">FADD</fullName>
    </recommendedName>
</protein>
<dbReference type="GO" id="GO:0042981">
    <property type="term" value="P:regulation of apoptotic process"/>
    <property type="evidence" value="ECO:0007669"/>
    <property type="project" value="InterPro"/>
</dbReference>
<accession>A0A8C5GKM5</accession>
<dbReference type="Pfam" id="PF00531">
    <property type="entry name" value="Death"/>
    <property type="match status" value="1"/>
</dbReference>
<dbReference type="GO" id="GO:0005123">
    <property type="term" value="F:death receptor binding"/>
    <property type="evidence" value="ECO:0007669"/>
    <property type="project" value="TreeGrafter"/>
</dbReference>
<feature type="domain" description="Death" evidence="1">
    <location>
        <begin position="99"/>
        <end position="183"/>
    </location>
</feature>
<dbReference type="SMART" id="SM00005">
    <property type="entry name" value="DEATH"/>
    <property type="match status" value="1"/>
</dbReference>
<dbReference type="GO" id="GO:0089720">
    <property type="term" value="F:caspase binding"/>
    <property type="evidence" value="ECO:0007669"/>
    <property type="project" value="TreeGrafter"/>
</dbReference>
<dbReference type="SUPFAM" id="SSF47986">
    <property type="entry name" value="DEATH domain"/>
    <property type="match status" value="1"/>
</dbReference>
<evidence type="ECO:0000313" key="4">
    <source>
        <dbReference type="Proteomes" id="UP000694680"/>
    </source>
</evidence>
<dbReference type="Ensembl" id="ENSGWIT00000034774.1">
    <property type="protein sequence ID" value="ENSGWIP00000031942.1"/>
    <property type="gene ID" value="ENSGWIG00000016474.1"/>
</dbReference>
<name>A0A8C5GKM5_GOUWI</name>
<reference evidence="3" key="2">
    <citation type="submission" date="2025-05" db="UniProtKB">
        <authorList>
            <consortium name="Ensembl"/>
        </authorList>
    </citation>
    <scope>IDENTIFICATION</scope>
</reference>
<dbReference type="PANTHER" id="PTHR15077">
    <property type="entry name" value="FAS-ASSOCIATING DEATH DOMAIN-CONTAINING PROTEIN FADD"/>
    <property type="match status" value="1"/>
</dbReference>
<evidence type="ECO:0000259" key="2">
    <source>
        <dbReference type="PROSITE" id="PS50168"/>
    </source>
</evidence>
<dbReference type="Pfam" id="PF01335">
    <property type="entry name" value="DED"/>
    <property type="match status" value="1"/>
</dbReference>
<dbReference type="InterPro" id="IPR000488">
    <property type="entry name" value="Death_dom"/>
</dbReference>
<dbReference type="OrthoDB" id="100767at2759"/>
<evidence type="ECO:0000259" key="1">
    <source>
        <dbReference type="PROSITE" id="PS50017"/>
    </source>
</evidence>
<dbReference type="PANTHER" id="PTHR15077:SF10">
    <property type="entry name" value="FAS-ASSOCIATED DEATH DOMAIN PROTEIN"/>
    <property type="match status" value="1"/>
</dbReference>
<dbReference type="InterPro" id="IPR011029">
    <property type="entry name" value="DEATH-like_dom_sf"/>
</dbReference>
<dbReference type="GO" id="GO:0045089">
    <property type="term" value="P:positive regulation of innate immune response"/>
    <property type="evidence" value="ECO:0007669"/>
    <property type="project" value="TreeGrafter"/>
</dbReference>
<dbReference type="GO" id="GO:0097191">
    <property type="term" value="P:extrinsic apoptotic signaling pathway"/>
    <property type="evidence" value="ECO:0007669"/>
    <property type="project" value="TreeGrafter"/>
</dbReference>
<proteinExistence type="predicted"/>
<dbReference type="SMART" id="SM00031">
    <property type="entry name" value="DED"/>
    <property type="match status" value="1"/>
</dbReference>
<evidence type="ECO:0008006" key="5">
    <source>
        <dbReference type="Google" id="ProtNLM"/>
    </source>
</evidence>
<dbReference type="PROSITE" id="PS50168">
    <property type="entry name" value="DED"/>
    <property type="match status" value="1"/>
</dbReference>
<organism evidence="3 4">
    <name type="scientific">Gouania willdenowi</name>
    <name type="common">Blunt-snouted clingfish</name>
    <name type="synonym">Lepadogaster willdenowi</name>
    <dbReference type="NCBI Taxonomy" id="441366"/>
    <lineage>
        <taxon>Eukaryota</taxon>
        <taxon>Metazoa</taxon>
        <taxon>Chordata</taxon>
        <taxon>Craniata</taxon>
        <taxon>Vertebrata</taxon>
        <taxon>Euteleostomi</taxon>
        <taxon>Actinopterygii</taxon>
        <taxon>Neopterygii</taxon>
        <taxon>Teleostei</taxon>
        <taxon>Neoteleostei</taxon>
        <taxon>Acanthomorphata</taxon>
        <taxon>Ovalentaria</taxon>
        <taxon>Blenniimorphae</taxon>
        <taxon>Blenniiformes</taxon>
        <taxon>Gobiesocoidei</taxon>
        <taxon>Gobiesocidae</taxon>
        <taxon>Gobiesocinae</taxon>
        <taxon>Gouania</taxon>
    </lineage>
</organism>
<dbReference type="Gene3D" id="1.10.533.10">
    <property type="entry name" value="Death Domain, Fas"/>
    <property type="match status" value="2"/>
</dbReference>
<dbReference type="CDD" id="cd08336">
    <property type="entry name" value="DED_FADD"/>
    <property type="match status" value="1"/>
</dbReference>
<gene>
    <name evidence="3" type="primary">fadd</name>
</gene>
<dbReference type="InterPro" id="IPR016729">
    <property type="entry name" value="FADD"/>
</dbReference>
<reference evidence="3" key="1">
    <citation type="submission" date="2020-06" db="EMBL/GenBank/DDBJ databases">
        <authorList>
            <consortium name="Wellcome Sanger Institute Data Sharing"/>
        </authorList>
    </citation>
    <scope>NUCLEOTIDE SEQUENCE [LARGE SCALE GENOMIC DNA]</scope>
</reference>
<dbReference type="Ensembl" id="ENSGWIT00000034773.1">
    <property type="protein sequence ID" value="ENSGWIP00000031941.1"/>
    <property type="gene ID" value="ENSGWIG00000016474.1"/>
</dbReference>
<evidence type="ECO:0000313" key="3">
    <source>
        <dbReference type="Ensembl" id="ENSGWIP00000031941.1"/>
    </source>
</evidence>
<keyword evidence="4" id="KW-1185">Reference proteome</keyword>
<dbReference type="InterPro" id="IPR001875">
    <property type="entry name" value="DED_dom"/>
</dbReference>